<dbReference type="GO" id="GO:0016831">
    <property type="term" value="F:carboxy-lyase activity"/>
    <property type="evidence" value="ECO:0007669"/>
    <property type="project" value="InterPro"/>
</dbReference>
<dbReference type="Gene3D" id="3.20.20.140">
    <property type="entry name" value="Metal-dependent hydrolases"/>
    <property type="match status" value="1"/>
</dbReference>
<dbReference type="InterPro" id="IPR032466">
    <property type="entry name" value="Metal_Hydrolase"/>
</dbReference>
<sequence length="324" mass="35582">MDNPRRIDLHHHIVPRDYARLLRDKGVRPGGIDVPEWSTERSRHLMKHNGIETAVLSVSTPGVWFGGAGEARRWGRRVNEEAAQVRHDDPAHFGFFATLTLPDVDGAIAEAAYALDELGADGIVLLANSEGLYLGDPAFDRLLAFLHERRAVVFVHPGELPAEPVPGVPAFTADFLLDTTRTALSLILSGALERYPDIRFVLAHAGGFLPYISYRVILTLANREPKWKQAALLLDRDRAVRRYGALLQRFWFDVALSSTPSALPSLLRVALDTQVVYGSDFPFAPAPAVGLMRSEFDGAGLAQPVKEGIDRLNALALFPRLAAA</sequence>
<keyword evidence="1" id="KW-0456">Lyase</keyword>
<dbReference type="InterPro" id="IPR032465">
    <property type="entry name" value="ACMSD"/>
</dbReference>
<dbReference type="GO" id="GO:0005737">
    <property type="term" value="C:cytoplasm"/>
    <property type="evidence" value="ECO:0007669"/>
    <property type="project" value="TreeGrafter"/>
</dbReference>
<keyword evidence="4" id="KW-1185">Reference proteome</keyword>
<reference evidence="3 4" key="1">
    <citation type="submission" date="2020-01" db="EMBL/GenBank/DDBJ databases">
        <authorList>
            <person name="Deng T."/>
        </authorList>
    </citation>
    <scope>NUCLEOTIDE SEQUENCE [LARGE SCALE GENOMIC DNA]</scope>
    <source>
        <strain evidence="3 4">5221</strain>
    </source>
</reference>
<dbReference type="RefSeq" id="WP_160952469.1">
    <property type="nucleotide sequence ID" value="NZ_WWEQ01000008.1"/>
</dbReference>
<keyword evidence="3" id="KW-0378">Hydrolase</keyword>
<proteinExistence type="predicted"/>
<dbReference type="SUPFAM" id="SSF51556">
    <property type="entry name" value="Metallo-dependent hydrolases"/>
    <property type="match status" value="1"/>
</dbReference>
<dbReference type="GO" id="GO:0019748">
    <property type="term" value="P:secondary metabolic process"/>
    <property type="evidence" value="ECO:0007669"/>
    <property type="project" value="TreeGrafter"/>
</dbReference>
<dbReference type="PANTHER" id="PTHR21240:SF28">
    <property type="entry name" value="ISO-OROTATE DECARBOXYLASE (EUROFUNG)"/>
    <property type="match status" value="1"/>
</dbReference>
<accession>A0A6N9H5Y7</accession>
<evidence type="ECO:0000256" key="1">
    <source>
        <dbReference type="ARBA" id="ARBA00023239"/>
    </source>
</evidence>
<gene>
    <name evidence="3" type="ORF">GSY69_03340</name>
</gene>
<organism evidence="3 4">
    <name type="scientific">Brevibacterium rongguiense</name>
    <dbReference type="NCBI Taxonomy" id="2695267"/>
    <lineage>
        <taxon>Bacteria</taxon>
        <taxon>Bacillati</taxon>
        <taxon>Actinomycetota</taxon>
        <taxon>Actinomycetes</taxon>
        <taxon>Micrococcales</taxon>
        <taxon>Brevibacteriaceae</taxon>
        <taxon>Brevibacterium</taxon>
    </lineage>
</organism>
<dbReference type="Pfam" id="PF04909">
    <property type="entry name" value="Amidohydro_2"/>
    <property type="match status" value="1"/>
</dbReference>
<dbReference type="EMBL" id="WWEQ01000008">
    <property type="protein sequence ID" value="MYM19034.1"/>
    <property type="molecule type" value="Genomic_DNA"/>
</dbReference>
<evidence type="ECO:0000313" key="4">
    <source>
        <dbReference type="Proteomes" id="UP000469215"/>
    </source>
</evidence>
<evidence type="ECO:0000313" key="3">
    <source>
        <dbReference type="EMBL" id="MYM19034.1"/>
    </source>
</evidence>
<dbReference type="Proteomes" id="UP000469215">
    <property type="component" value="Unassembled WGS sequence"/>
</dbReference>
<dbReference type="InterPro" id="IPR006680">
    <property type="entry name" value="Amidohydro-rel"/>
</dbReference>
<dbReference type="GO" id="GO:0016787">
    <property type="term" value="F:hydrolase activity"/>
    <property type="evidence" value="ECO:0007669"/>
    <property type="project" value="UniProtKB-KW"/>
</dbReference>
<dbReference type="AlphaFoldDB" id="A0A6N9H5Y7"/>
<comment type="caution">
    <text evidence="3">The sequence shown here is derived from an EMBL/GenBank/DDBJ whole genome shotgun (WGS) entry which is preliminary data.</text>
</comment>
<evidence type="ECO:0000259" key="2">
    <source>
        <dbReference type="Pfam" id="PF04909"/>
    </source>
</evidence>
<protein>
    <submittedName>
        <fullName evidence="3">Amidohydrolase family protein</fullName>
    </submittedName>
</protein>
<feature type="domain" description="Amidohydrolase-related" evidence="2">
    <location>
        <begin position="7"/>
        <end position="319"/>
    </location>
</feature>
<dbReference type="PANTHER" id="PTHR21240">
    <property type="entry name" value="2-AMINO-3-CARBOXYLMUCONATE-6-SEMIALDEHYDE DECARBOXYLASE"/>
    <property type="match status" value="1"/>
</dbReference>
<name>A0A6N9H5Y7_9MICO</name>